<reference evidence="1" key="2">
    <citation type="submission" date="2023-04" db="EMBL/GenBank/DDBJ databases">
        <authorList>
            <person name="Bu L."/>
            <person name="Lu L."/>
            <person name="Laidemitt M.R."/>
            <person name="Zhang S.M."/>
            <person name="Mutuku M."/>
            <person name="Mkoji G."/>
            <person name="Steinauer M."/>
            <person name="Loker E.S."/>
        </authorList>
    </citation>
    <scope>NUCLEOTIDE SEQUENCE</scope>
    <source>
        <strain evidence="1">KasaAsao</strain>
        <tissue evidence="1">Whole Snail</tissue>
    </source>
</reference>
<sequence length="465" mass="53484">MVSDVRLKRKEDIMSKLFNIKYITASLLSFIIFKDSYQISLNKSFEGHYDPYCPKSSGNKLILVVYAHINTSATQAVGLGFQIADSESFEWYNECFFLAQECSAESCKCKCKNTSDPDFLLMSLNITVKTNDSVKYVRVVIETRDGKKIYSSEVHLEYYEELNKNPVVLEINNQIINLSQWNISTSEDALLIQYKIKSAEQNLLKMTYDVISEGRQHFDTNQDIYIWKDSANKSYERITFSCKICMDNFVNVTCLFIRNIDQDDEIFQNSTVDNVTVHSSSMFIPTEVAIVSISLNMLLIAYILNKYAWKHLKNPCRKEKDQISTVHKDNSHCSIGVNTDSNVEDIISYSCEDQRPVEEALNSTEQISIVNEDERHSLIGRNANTNDEDSNGFSGEEEKEPLIPKQELKNFTNPNDHLTCISVERDVMTNSYNDVFRTTEFFTNQSPQDYEMKLVSRDTSENTNN</sequence>
<dbReference type="EMBL" id="JASAOG010000009">
    <property type="protein sequence ID" value="KAK0066897.1"/>
    <property type="molecule type" value="Genomic_DNA"/>
</dbReference>
<evidence type="ECO:0000313" key="2">
    <source>
        <dbReference type="Proteomes" id="UP001233172"/>
    </source>
</evidence>
<evidence type="ECO:0000313" key="1">
    <source>
        <dbReference type="EMBL" id="KAK0066897.1"/>
    </source>
</evidence>
<proteinExistence type="predicted"/>
<dbReference type="AlphaFoldDB" id="A0AAD8C5K4"/>
<gene>
    <name evidence="1" type="ORF">Bpfe_003632</name>
</gene>
<keyword evidence="2" id="KW-1185">Reference proteome</keyword>
<protein>
    <submittedName>
        <fullName evidence="1">Uncharacterized protein</fullName>
    </submittedName>
</protein>
<reference evidence="1" key="1">
    <citation type="journal article" date="2023" name="PLoS Negl. Trop. Dis.">
        <title>A genome sequence for Biomphalaria pfeifferi, the major vector snail for the human-infecting parasite Schistosoma mansoni.</title>
        <authorList>
            <person name="Bu L."/>
            <person name="Lu L."/>
            <person name="Laidemitt M.R."/>
            <person name="Zhang S.M."/>
            <person name="Mutuku M."/>
            <person name="Mkoji G."/>
            <person name="Steinauer M."/>
            <person name="Loker E.S."/>
        </authorList>
    </citation>
    <scope>NUCLEOTIDE SEQUENCE</scope>
    <source>
        <strain evidence="1">KasaAsao</strain>
    </source>
</reference>
<comment type="caution">
    <text evidence="1">The sequence shown here is derived from an EMBL/GenBank/DDBJ whole genome shotgun (WGS) entry which is preliminary data.</text>
</comment>
<accession>A0AAD8C5K4</accession>
<organism evidence="1 2">
    <name type="scientific">Biomphalaria pfeifferi</name>
    <name type="common">Bloodfluke planorb</name>
    <name type="synonym">Freshwater snail</name>
    <dbReference type="NCBI Taxonomy" id="112525"/>
    <lineage>
        <taxon>Eukaryota</taxon>
        <taxon>Metazoa</taxon>
        <taxon>Spiralia</taxon>
        <taxon>Lophotrochozoa</taxon>
        <taxon>Mollusca</taxon>
        <taxon>Gastropoda</taxon>
        <taxon>Heterobranchia</taxon>
        <taxon>Euthyneura</taxon>
        <taxon>Panpulmonata</taxon>
        <taxon>Hygrophila</taxon>
        <taxon>Lymnaeoidea</taxon>
        <taxon>Planorbidae</taxon>
        <taxon>Biomphalaria</taxon>
    </lineage>
</organism>
<dbReference type="Proteomes" id="UP001233172">
    <property type="component" value="Unassembled WGS sequence"/>
</dbReference>
<name>A0AAD8C5K4_BIOPF</name>